<feature type="region of interest" description="Disordered" evidence="1">
    <location>
        <begin position="971"/>
        <end position="991"/>
    </location>
</feature>
<organism evidence="2 3">
    <name type="scientific">Spirosoma endbachense</name>
    <dbReference type="NCBI Taxonomy" id="2666025"/>
    <lineage>
        <taxon>Bacteria</taxon>
        <taxon>Pseudomonadati</taxon>
        <taxon>Bacteroidota</taxon>
        <taxon>Cytophagia</taxon>
        <taxon>Cytophagales</taxon>
        <taxon>Cytophagaceae</taxon>
        <taxon>Spirosoma</taxon>
    </lineage>
</organism>
<evidence type="ECO:0000313" key="2">
    <source>
        <dbReference type="EMBL" id="QHV96566.1"/>
    </source>
</evidence>
<proteinExistence type="predicted"/>
<dbReference type="EMBL" id="CP045997">
    <property type="protein sequence ID" value="QHV96566.1"/>
    <property type="molecule type" value="Genomic_DNA"/>
</dbReference>
<evidence type="ECO:0000313" key="3">
    <source>
        <dbReference type="Proteomes" id="UP000464577"/>
    </source>
</evidence>
<evidence type="ECO:0008006" key="4">
    <source>
        <dbReference type="Google" id="ProtNLM"/>
    </source>
</evidence>
<sequence>MLSPKSPLTCVKVEGVNAKDSVNIPRKDSFLAADMTEYFGGCDFEKSTQVVITQIKYSTTNAEGKWTLSSLTKRKSKTSRDSVIQRLADSYSDLISNGFNRREIVAKTSIRLVSNQSIDDKLAQSISLIKTAIGFCTVSISYTHFLTLLPAKAHTTKRHLKTLHDLLKLSDEDFFNFLSILDLSGCDSGSRSWQQLATLDDLSESISHFERHSALLELKDLVNSHMLPENASSDGIKLGDVLAALHVAEYKELFPEEPQLSLPNNLIRTDDALRLAQIVSQNTKVLAHGVAGVGKSTTLQQIKAHLPTGSVMVLYDCFGAGNYRNINSGRHTLLRAVMQLSNELSTQTGIPFLTTPPANDKYTLISMFQNRLNKAADLVNKNNGLLVIGIDAADNAVIKATIEGETNSFVPHLWELTLPANCRLVMSARTGDRANSLKAPKETYFFELSGFDTNASAAHFRQVFKNAGAASCQDFHGKTRHNPRIQQYLLEKAKEFKSSFQAFLYVFRHANLVPAKIFEDIIELAVDLSNDRGKAQEYLAIMTCLHRPIPLYIFADSCQLTLDQARLFCESLRPGILFEDDLIEIRDEDFDTHLRVRPETEVILKQTHAKLATHFRTIALTNAYAAQVVAEHYWEAEQYDELIDLVLTGPSLNIITDSLTRISTQEQQIQLALKAAAYLKRDRQGIQLLLLACELKNTNEATRNLVQANISLANQFGKTNNLVSYFDLTNKRSWMGAMHFKLAAAYAKNEAQRSLAEEHLKQGDAWVKRYMRSLDQHGYHWEIYDNDLANETEAVFWLYGVDQAKQSLSRWQPLQSVLASLRICVDQIILWLDDETIEANLVEANLALRSECIVLARLWENKRSVKAERVHRVASDLRESIEAKKIRRRRPRGNSEQSNGLSWAIPISELFATHEVDPAIILTVIDELAPSMPDHAPYRHSNLQEYVFPLRGVTLKSVLLQQEITINDILPSKLQPPSKKSNQPDPNEQDRREFVENIGPILIRYNLLAQTLVHCIDTTTISSQIDEELDNLYRVDTGNRYRFIHRQREWLFGAGQTLANLKGQKDLLNKLFVEAIRVTGRYTARKFWIELGQYLLPINEYKPLGLKWLEEAASDSEADSINIEDRWQLLLHAAEAAFRFDSELSQDLYRRAVKAASEGVSDEVVYRLRFIANQLKTMAAISSSKNNSQLGIRQAAITEAYKPFISGDIDVPLELTLEAVSKLNLSNGLMLFNRWDLNDFLPIEKAIGLLLQGATSSNRWPAWISIPLLRIQGETANWSDLGLKLLDVSASFSSNQMRFNTNKAEVFESLVTWARRDALLRHRVEAIQKLSDWGKQNNLTRNQAVEQLDATLAFVDTLHIDALPAKQVPVYKSPDENFLKWYDRAKQGDFTSFQAEISIQYGMNIPNLRTCLLELGNNITYNQRTDFLELISNLNLYQEHRYQEQYGHLIIHLLAIFLDRWKNVQAVQRWVKQQNGLIRFLAKMHDNIINEGEWPCHLEAFLKLPLVSSSRAETLLPTLADLLPHLNVDRLCRAADVLCKPLLLHDQEYLTDWLLNRLENKLLQDGKALPFNVLSNTSETNIAQEVEDLAQFCWYLFGYPDTRVRWQTVHAVREILSWHANTSLRNTLINRLMELSLTKTSELIPATYEFFWMSALVWLLLLLERLADESPTTVIPHAKSIAAHAFNENLPHVQIRGLAKKTLLRLRKYDEQLFSTEQWQKIEQINTPIACLLNRKRYKVEGDFLHLSKKRADRIKFNHLDVKDYWFEPLGEVFAQSSETVAILAEHWICDRWGYDQESYNQYWEYQNRYDYSLKYLYKTSEPTIDSLETNLTYNAMMCVAGEMVDQLSVLMEDWADIKSKSCWESWFEDQLTNSGPNGWLADLRTPIPLLAECWGKLPEPWKQRTADDFINVLGTKEPGKMDWLVIHGNRDFGYSSRYESEQDRYGDTNVTSVFVSPEMATSLVRAIQAAEPKRYVFPSFGFDDKDAEWKDELPGNFALQPLLVKEKYVYEGLEQKDITRRRAGGIGVRIEPALVRSLSLEVKEKGMTYSDQYQNEIIRFEQWSDDSRDEQYRQENTYSSGFRVWMKWSALRAYMHCNNQVLVIEVLLKRNYSKTNRDNQYDRGKHIVYTLYPNGILESMDRYYSLWAENNS</sequence>
<dbReference type="Proteomes" id="UP000464577">
    <property type="component" value="Chromosome"/>
</dbReference>
<reference evidence="2 3" key="1">
    <citation type="submission" date="2019-11" db="EMBL/GenBank/DDBJ databases">
        <title>Spirosoma endbachense sp. nov., isolated from a natural salt meadow.</title>
        <authorList>
            <person name="Rojas J."/>
            <person name="Ambika Manirajan B."/>
            <person name="Ratering S."/>
            <person name="Suarez C."/>
            <person name="Geissler-Plaum R."/>
            <person name="Schnell S."/>
        </authorList>
    </citation>
    <scope>NUCLEOTIDE SEQUENCE [LARGE SCALE GENOMIC DNA]</scope>
    <source>
        <strain evidence="2 3">I-24</strain>
    </source>
</reference>
<dbReference type="InterPro" id="IPR027417">
    <property type="entry name" value="P-loop_NTPase"/>
</dbReference>
<accession>A0A6P1VYT4</accession>
<keyword evidence="3" id="KW-1185">Reference proteome</keyword>
<protein>
    <recommendedName>
        <fullName evidence="4">ATP-binding protein</fullName>
    </recommendedName>
</protein>
<name>A0A6P1VYT4_9BACT</name>
<dbReference type="KEGG" id="senf:GJR95_16780"/>
<gene>
    <name evidence="2" type="ORF">GJR95_16780</name>
</gene>
<evidence type="ECO:0000256" key="1">
    <source>
        <dbReference type="SAM" id="MobiDB-lite"/>
    </source>
</evidence>
<dbReference type="SUPFAM" id="SSF52540">
    <property type="entry name" value="P-loop containing nucleoside triphosphate hydrolases"/>
    <property type="match status" value="1"/>
</dbReference>